<dbReference type="Proteomes" id="UP000712600">
    <property type="component" value="Unassembled WGS sequence"/>
</dbReference>
<sequence>MIPLTSTLSWLTSTKVPSETWNCEDRVRALWMGVRESMDRAQSHIEFASAHSFVQNIASVRPKMQQRNCFKSLHFKFKRKKRRQQWHDSVLCMEASVHDLKSMEQILILFGWNHYNFSGKRNYSVTVMFLSFMRDNFPGTMAGNREFSELFFSIVAERVYGSRNYTFRVLYNLRLIIDL</sequence>
<evidence type="ECO:0000313" key="2">
    <source>
        <dbReference type="Proteomes" id="UP000712600"/>
    </source>
</evidence>
<dbReference type="AlphaFoldDB" id="A0A8S9PXM6"/>
<reference evidence="1" key="1">
    <citation type="submission" date="2019-12" db="EMBL/GenBank/DDBJ databases">
        <title>Genome sequencing and annotation of Brassica cretica.</title>
        <authorList>
            <person name="Studholme D.J."/>
            <person name="Sarris P."/>
        </authorList>
    </citation>
    <scope>NUCLEOTIDE SEQUENCE</scope>
    <source>
        <strain evidence="1">PFS-109/04</strain>
        <tissue evidence="1">Leaf</tissue>
    </source>
</reference>
<accession>A0A8S9PXM6</accession>
<gene>
    <name evidence="1" type="ORF">F2Q69_00048766</name>
</gene>
<protein>
    <submittedName>
        <fullName evidence="1">Uncharacterized protein</fullName>
    </submittedName>
</protein>
<comment type="caution">
    <text evidence="1">The sequence shown here is derived from an EMBL/GenBank/DDBJ whole genome shotgun (WGS) entry which is preliminary data.</text>
</comment>
<name>A0A8S9PXM6_BRACR</name>
<organism evidence="1 2">
    <name type="scientific">Brassica cretica</name>
    <name type="common">Mustard</name>
    <dbReference type="NCBI Taxonomy" id="69181"/>
    <lineage>
        <taxon>Eukaryota</taxon>
        <taxon>Viridiplantae</taxon>
        <taxon>Streptophyta</taxon>
        <taxon>Embryophyta</taxon>
        <taxon>Tracheophyta</taxon>
        <taxon>Spermatophyta</taxon>
        <taxon>Magnoliopsida</taxon>
        <taxon>eudicotyledons</taxon>
        <taxon>Gunneridae</taxon>
        <taxon>Pentapetalae</taxon>
        <taxon>rosids</taxon>
        <taxon>malvids</taxon>
        <taxon>Brassicales</taxon>
        <taxon>Brassicaceae</taxon>
        <taxon>Brassiceae</taxon>
        <taxon>Brassica</taxon>
    </lineage>
</organism>
<proteinExistence type="predicted"/>
<dbReference type="EMBL" id="QGKX02001347">
    <property type="protein sequence ID" value="KAF3526805.1"/>
    <property type="molecule type" value="Genomic_DNA"/>
</dbReference>
<evidence type="ECO:0000313" key="1">
    <source>
        <dbReference type="EMBL" id="KAF3526805.1"/>
    </source>
</evidence>